<dbReference type="UniPathway" id="UPA00253">
    <property type="reaction ID" value="UER00332"/>
</dbReference>
<dbReference type="Gene3D" id="3.40.50.620">
    <property type="entry name" value="HUPs"/>
    <property type="match status" value="1"/>
</dbReference>
<comment type="catalytic activity">
    <reaction evidence="9 10">
        <text>nicotinate beta-D-ribonucleotide + ATP + H(+) = deamido-NAD(+) + diphosphate</text>
        <dbReference type="Rhea" id="RHEA:22860"/>
        <dbReference type="ChEBI" id="CHEBI:15378"/>
        <dbReference type="ChEBI" id="CHEBI:30616"/>
        <dbReference type="ChEBI" id="CHEBI:33019"/>
        <dbReference type="ChEBI" id="CHEBI:57502"/>
        <dbReference type="ChEBI" id="CHEBI:58437"/>
        <dbReference type="EC" id="2.7.7.18"/>
    </reaction>
</comment>
<dbReference type="NCBIfam" id="TIGR00125">
    <property type="entry name" value="cyt_tran_rel"/>
    <property type="match status" value="1"/>
</dbReference>
<keyword evidence="6 10" id="KW-0547">Nucleotide-binding</keyword>
<evidence type="ECO:0000259" key="11">
    <source>
        <dbReference type="Pfam" id="PF01467"/>
    </source>
</evidence>
<comment type="caution">
    <text evidence="12">The sequence shown here is derived from an EMBL/GenBank/DDBJ whole genome shotgun (WGS) entry which is preliminary data.</text>
</comment>
<evidence type="ECO:0000256" key="2">
    <source>
        <dbReference type="ARBA" id="ARBA00005019"/>
    </source>
</evidence>
<dbReference type="OrthoDB" id="5295945at2"/>
<proteinExistence type="inferred from homology"/>
<evidence type="ECO:0000256" key="10">
    <source>
        <dbReference type="HAMAP-Rule" id="MF_00244"/>
    </source>
</evidence>
<dbReference type="GO" id="GO:0005524">
    <property type="term" value="F:ATP binding"/>
    <property type="evidence" value="ECO:0007669"/>
    <property type="project" value="UniProtKB-KW"/>
</dbReference>
<dbReference type="HAMAP" id="MF_00244">
    <property type="entry name" value="NaMN_adenylyltr"/>
    <property type="match status" value="1"/>
</dbReference>
<dbReference type="PANTHER" id="PTHR39321:SF3">
    <property type="entry name" value="PHOSPHOPANTETHEINE ADENYLYLTRANSFERASE"/>
    <property type="match status" value="1"/>
</dbReference>
<comment type="similarity">
    <text evidence="10">Belongs to the NadD family.</text>
</comment>
<evidence type="ECO:0000256" key="9">
    <source>
        <dbReference type="ARBA" id="ARBA00048721"/>
    </source>
</evidence>
<dbReference type="NCBIfam" id="TIGR00482">
    <property type="entry name" value="nicotinate (nicotinamide) nucleotide adenylyltransferase"/>
    <property type="match status" value="1"/>
</dbReference>
<dbReference type="InterPro" id="IPR004821">
    <property type="entry name" value="Cyt_trans-like"/>
</dbReference>
<comment type="function">
    <text evidence="1 10">Catalyzes the reversible adenylation of nicotinate mononucleotide (NaMN) to nicotinic acid adenine dinucleotide (NaAD).</text>
</comment>
<keyword evidence="3 10" id="KW-0662">Pyridine nucleotide biosynthesis</keyword>
<dbReference type="PANTHER" id="PTHR39321">
    <property type="entry name" value="NICOTINATE-NUCLEOTIDE ADENYLYLTRANSFERASE-RELATED"/>
    <property type="match status" value="1"/>
</dbReference>
<dbReference type="AlphaFoldDB" id="A0A0F4KSV1"/>
<keyword evidence="4 10" id="KW-0808">Transferase</keyword>
<dbReference type="GO" id="GO:0004515">
    <property type="term" value="F:nicotinate-nucleotide adenylyltransferase activity"/>
    <property type="evidence" value="ECO:0007669"/>
    <property type="project" value="UniProtKB-UniRule"/>
</dbReference>
<dbReference type="EMBL" id="JXBZ01000005">
    <property type="protein sequence ID" value="KJY49138.1"/>
    <property type="molecule type" value="Genomic_DNA"/>
</dbReference>
<dbReference type="Pfam" id="PF01467">
    <property type="entry name" value="CTP_transf_like"/>
    <property type="match status" value="1"/>
</dbReference>
<evidence type="ECO:0000256" key="5">
    <source>
        <dbReference type="ARBA" id="ARBA00022695"/>
    </source>
</evidence>
<dbReference type="EC" id="2.7.7.18" evidence="10"/>
<dbReference type="STRING" id="1218508.JG29_05880"/>
<feature type="domain" description="Cytidyltransferase-like" evidence="11">
    <location>
        <begin position="29"/>
        <end position="184"/>
    </location>
</feature>
<sequence length="216" mass="24711">MTKIAVKNQSITEPKLQRINNGKQKRIGIMGGTFNPPHIGHLMVADQVLNQLSLDKILFLPDSKPPHVDSKGAIAASDRVEMVRRAIIDHRNFELGLMEVNRGGVSYTYDTIRALTISHPENRYYLIIGADMVNYLPKWHKIEQLVQMVQLVGVCRKGYEKKSVYPVIWVNMPATDVSSTWIRNTIRHHGSVRYFVPDLVLQYIEEKGLYQDEADK</sequence>
<dbReference type="InterPro" id="IPR014729">
    <property type="entry name" value="Rossmann-like_a/b/a_fold"/>
</dbReference>
<dbReference type="InterPro" id="IPR005248">
    <property type="entry name" value="NadD/NMNAT"/>
</dbReference>
<evidence type="ECO:0000256" key="1">
    <source>
        <dbReference type="ARBA" id="ARBA00002324"/>
    </source>
</evidence>
<keyword evidence="7 10" id="KW-0067">ATP-binding</keyword>
<dbReference type="NCBIfam" id="NF000841">
    <property type="entry name" value="PRK00071.1-4"/>
    <property type="match status" value="1"/>
</dbReference>
<reference evidence="12 13" key="1">
    <citation type="submission" date="2014-12" db="EMBL/GenBank/DDBJ databases">
        <title>Comparative genomics of the lactic acid bacteria isolated from the honey bee gut.</title>
        <authorList>
            <person name="Ellegaard K.M."/>
            <person name="Tamarit D."/>
            <person name="Javelind E."/>
            <person name="Olofsson T."/>
            <person name="Andersson S.G."/>
            <person name="Vasquez A."/>
        </authorList>
    </citation>
    <scope>NUCLEOTIDE SEQUENCE [LARGE SCALE GENOMIC DNA]</scope>
    <source>
        <strain evidence="12 13">Hon2</strain>
    </source>
</reference>
<evidence type="ECO:0000256" key="6">
    <source>
        <dbReference type="ARBA" id="ARBA00022741"/>
    </source>
</evidence>
<keyword evidence="8 10" id="KW-0520">NAD</keyword>
<evidence type="ECO:0000256" key="7">
    <source>
        <dbReference type="ARBA" id="ARBA00022840"/>
    </source>
</evidence>
<name>A0A0F4KSV1_9LACO</name>
<keyword evidence="5 10" id="KW-0548">Nucleotidyltransferase</keyword>
<dbReference type="CDD" id="cd02165">
    <property type="entry name" value="NMNAT"/>
    <property type="match status" value="1"/>
</dbReference>
<keyword evidence="13" id="KW-1185">Reference proteome</keyword>
<protein>
    <recommendedName>
        <fullName evidence="10">Probable nicotinate-nucleotide adenylyltransferase</fullName>
        <ecNumber evidence="10">2.7.7.18</ecNumber>
    </recommendedName>
    <alternativeName>
        <fullName evidence="10">Deamido-NAD(+) diphosphorylase</fullName>
    </alternativeName>
    <alternativeName>
        <fullName evidence="10">Deamido-NAD(+) pyrophosphorylase</fullName>
    </alternativeName>
    <alternativeName>
        <fullName evidence="10">Nicotinate mononucleotide adenylyltransferase</fullName>
        <shortName evidence="10">NaMN adenylyltransferase</shortName>
    </alternativeName>
</protein>
<evidence type="ECO:0000256" key="3">
    <source>
        <dbReference type="ARBA" id="ARBA00022642"/>
    </source>
</evidence>
<dbReference type="SUPFAM" id="SSF52374">
    <property type="entry name" value="Nucleotidylyl transferase"/>
    <property type="match status" value="1"/>
</dbReference>
<evidence type="ECO:0000313" key="13">
    <source>
        <dbReference type="Proteomes" id="UP000033695"/>
    </source>
</evidence>
<organism evidence="12 13">
    <name type="scientific">Bombilactobacillus mellis</name>
    <dbReference type="NCBI Taxonomy" id="1218508"/>
    <lineage>
        <taxon>Bacteria</taxon>
        <taxon>Bacillati</taxon>
        <taxon>Bacillota</taxon>
        <taxon>Bacilli</taxon>
        <taxon>Lactobacillales</taxon>
        <taxon>Lactobacillaceae</taxon>
        <taxon>Bombilactobacillus</taxon>
    </lineage>
</organism>
<comment type="pathway">
    <text evidence="2 10">Cofactor biosynthesis; NAD(+) biosynthesis; deamido-NAD(+) from nicotinate D-ribonucleotide: step 1/1.</text>
</comment>
<accession>A0A0F4KSV1</accession>
<evidence type="ECO:0000256" key="8">
    <source>
        <dbReference type="ARBA" id="ARBA00023027"/>
    </source>
</evidence>
<dbReference type="HOGENOM" id="CLU_069765_3_1_9"/>
<gene>
    <name evidence="10 12" type="primary">nadD</name>
    <name evidence="12" type="ORF">JG29_05880</name>
</gene>
<dbReference type="PATRIC" id="fig|1218508.4.peg.603"/>
<dbReference type="NCBIfam" id="NF000840">
    <property type="entry name" value="PRK00071.1-3"/>
    <property type="match status" value="1"/>
</dbReference>
<evidence type="ECO:0000256" key="4">
    <source>
        <dbReference type="ARBA" id="ARBA00022679"/>
    </source>
</evidence>
<evidence type="ECO:0000313" key="12">
    <source>
        <dbReference type="EMBL" id="KJY49138.1"/>
    </source>
</evidence>
<dbReference type="RefSeq" id="WP_045922443.1">
    <property type="nucleotide sequence ID" value="NZ_JANUHE010000003.1"/>
</dbReference>
<dbReference type="GO" id="GO:0009435">
    <property type="term" value="P:NAD+ biosynthetic process"/>
    <property type="evidence" value="ECO:0007669"/>
    <property type="project" value="UniProtKB-UniRule"/>
</dbReference>
<dbReference type="Proteomes" id="UP000033695">
    <property type="component" value="Unassembled WGS sequence"/>
</dbReference>